<gene>
    <name evidence="4" type="ORF">FG385_09885</name>
</gene>
<reference evidence="4 5" key="1">
    <citation type="submission" date="2019-06" db="EMBL/GenBank/DDBJ databases">
        <title>Amycolatopsis alkalitolerans sp. nov., isolated from Gastrodia elata Blume.</title>
        <authorList>
            <person name="Narsing Rao M.P."/>
            <person name="Li W.J."/>
        </authorList>
    </citation>
    <scope>NUCLEOTIDE SEQUENCE [LARGE SCALE GENOMIC DNA]</scope>
    <source>
        <strain evidence="4 5">SYSUP0005</strain>
    </source>
</reference>
<organism evidence="4 5">
    <name type="scientific">Amycolatopsis alkalitolerans</name>
    <dbReference type="NCBI Taxonomy" id="2547244"/>
    <lineage>
        <taxon>Bacteria</taxon>
        <taxon>Bacillati</taxon>
        <taxon>Actinomycetota</taxon>
        <taxon>Actinomycetes</taxon>
        <taxon>Pseudonocardiales</taxon>
        <taxon>Pseudonocardiaceae</taxon>
        <taxon>Amycolatopsis</taxon>
    </lineage>
</organism>
<feature type="transmembrane region" description="Helical" evidence="2">
    <location>
        <begin position="241"/>
        <end position="263"/>
    </location>
</feature>
<dbReference type="InterPro" id="IPR025565">
    <property type="entry name" value="DUF4328"/>
</dbReference>
<feature type="transmembrane region" description="Helical" evidence="2">
    <location>
        <begin position="82"/>
        <end position="103"/>
    </location>
</feature>
<keyword evidence="2" id="KW-0472">Membrane</keyword>
<feature type="region of interest" description="Disordered" evidence="1">
    <location>
        <begin position="15"/>
        <end position="36"/>
    </location>
</feature>
<keyword evidence="5" id="KW-1185">Reference proteome</keyword>
<evidence type="ECO:0000313" key="4">
    <source>
        <dbReference type="EMBL" id="TNC27374.1"/>
    </source>
</evidence>
<name>A0A5C4M6W3_9PSEU</name>
<protein>
    <submittedName>
        <fullName evidence="4">DUF4328 domain-containing protein</fullName>
    </submittedName>
</protein>
<dbReference type="RefSeq" id="WP_139096336.1">
    <property type="nucleotide sequence ID" value="NZ_VDFW01000006.1"/>
</dbReference>
<feature type="domain" description="DUF4328" evidence="3">
    <location>
        <begin position="109"/>
        <end position="267"/>
    </location>
</feature>
<feature type="transmembrane region" description="Helical" evidence="2">
    <location>
        <begin position="123"/>
        <end position="148"/>
    </location>
</feature>
<dbReference type="Proteomes" id="UP000305546">
    <property type="component" value="Unassembled WGS sequence"/>
</dbReference>
<accession>A0A5C4M6W3</accession>
<dbReference type="AlphaFoldDB" id="A0A5C4M6W3"/>
<feature type="transmembrane region" description="Helical" evidence="2">
    <location>
        <begin position="208"/>
        <end position="229"/>
    </location>
</feature>
<evidence type="ECO:0000256" key="2">
    <source>
        <dbReference type="SAM" id="Phobius"/>
    </source>
</evidence>
<dbReference type="OrthoDB" id="3689403at2"/>
<keyword evidence="2" id="KW-1133">Transmembrane helix</keyword>
<proteinExistence type="predicted"/>
<feature type="transmembrane region" description="Helical" evidence="2">
    <location>
        <begin position="169"/>
        <end position="188"/>
    </location>
</feature>
<sequence>MRPGQYHFRPRVRWVASPPPGSQPPRRARRAEPYTGPPAYPVPPRWGFPNLTWRAPTLVPGTPSSYPRPVERVRLLSRNAVTVLWFLAGLALAGAVAEFWRYALLVISRNSALSSGVVAMSDALEIIASLLSVVFGLLAIGSVLWWLVVARQAAADESGHEPPRSARQVVIGALVPGFNLVMAGSILAELEHAILRQSPDRRPRPSRLVLAWWAAWVVDAVLMVLVIVWRFRSGIQAQADGVFLSGLLDLSAVVLAVLTAVVVQRLTSLLAPISLDRLRVRRVVAVKGAPAPALRPVRPTTSR</sequence>
<evidence type="ECO:0000313" key="5">
    <source>
        <dbReference type="Proteomes" id="UP000305546"/>
    </source>
</evidence>
<evidence type="ECO:0000259" key="3">
    <source>
        <dbReference type="Pfam" id="PF14219"/>
    </source>
</evidence>
<dbReference type="EMBL" id="VDFW01000006">
    <property type="protein sequence ID" value="TNC27374.1"/>
    <property type="molecule type" value="Genomic_DNA"/>
</dbReference>
<dbReference type="Pfam" id="PF14219">
    <property type="entry name" value="DUF4328"/>
    <property type="match status" value="1"/>
</dbReference>
<keyword evidence="2" id="KW-0812">Transmembrane</keyword>
<evidence type="ECO:0000256" key="1">
    <source>
        <dbReference type="SAM" id="MobiDB-lite"/>
    </source>
</evidence>
<comment type="caution">
    <text evidence="4">The sequence shown here is derived from an EMBL/GenBank/DDBJ whole genome shotgun (WGS) entry which is preliminary data.</text>
</comment>